<dbReference type="Proteomes" id="UP001521116">
    <property type="component" value="Unassembled WGS sequence"/>
</dbReference>
<dbReference type="InterPro" id="IPR013154">
    <property type="entry name" value="ADH-like_N"/>
</dbReference>
<feature type="domain" description="Enoyl reductase (ER)" evidence="1">
    <location>
        <begin position="5"/>
        <end position="294"/>
    </location>
</feature>
<evidence type="ECO:0000313" key="3">
    <source>
        <dbReference type="Proteomes" id="UP001521116"/>
    </source>
</evidence>
<dbReference type="PANTHER" id="PTHR45033:SF2">
    <property type="entry name" value="ZINC-TYPE ALCOHOL DEHYDROGENASE-LIKE PROTEIN C1773.06C"/>
    <property type="match status" value="1"/>
</dbReference>
<evidence type="ECO:0000313" key="2">
    <source>
        <dbReference type="EMBL" id="KAL1620746.1"/>
    </source>
</evidence>
<dbReference type="InterPro" id="IPR052711">
    <property type="entry name" value="Zinc_ADH-like"/>
</dbReference>
<accession>A0ABR3SGY7</accession>
<dbReference type="Pfam" id="PF00107">
    <property type="entry name" value="ADH_zinc_N"/>
    <property type="match status" value="1"/>
</dbReference>
<dbReference type="SMART" id="SM00829">
    <property type="entry name" value="PKS_ER"/>
    <property type="match status" value="1"/>
</dbReference>
<dbReference type="Gene3D" id="3.40.50.720">
    <property type="entry name" value="NAD(P)-binding Rossmann-like Domain"/>
    <property type="match status" value="1"/>
</dbReference>
<proteinExistence type="predicted"/>
<organism evidence="2 3">
    <name type="scientific">Neofusicoccum ribis</name>
    <dbReference type="NCBI Taxonomy" id="45134"/>
    <lineage>
        <taxon>Eukaryota</taxon>
        <taxon>Fungi</taxon>
        <taxon>Dikarya</taxon>
        <taxon>Ascomycota</taxon>
        <taxon>Pezizomycotina</taxon>
        <taxon>Dothideomycetes</taxon>
        <taxon>Dothideomycetes incertae sedis</taxon>
        <taxon>Botryosphaeriales</taxon>
        <taxon>Botryosphaeriaceae</taxon>
        <taxon>Neofusicoccum</taxon>
    </lineage>
</organism>
<reference evidence="2 3" key="1">
    <citation type="submission" date="2024-02" db="EMBL/GenBank/DDBJ databases">
        <title>De novo assembly and annotation of 12 fungi associated with fruit tree decline syndrome in Ontario, Canada.</title>
        <authorList>
            <person name="Sulman M."/>
            <person name="Ellouze W."/>
            <person name="Ilyukhin E."/>
        </authorList>
    </citation>
    <scope>NUCLEOTIDE SEQUENCE [LARGE SCALE GENOMIC DNA]</scope>
    <source>
        <strain evidence="2 3">M1-105</strain>
    </source>
</reference>
<dbReference type="Gene3D" id="3.90.180.10">
    <property type="entry name" value="Medium-chain alcohol dehydrogenases, catalytic domain"/>
    <property type="match status" value="1"/>
</dbReference>
<dbReference type="InterPro" id="IPR020843">
    <property type="entry name" value="ER"/>
</dbReference>
<comment type="caution">
    <text evidence="2">The sequence shown here is derived from an EMBL/GenBank/DDBJ whole genome shotgun (WGS) entry which is preliminary data.</text>
</comment>
<sequence>MPALGMAPAKPSLVPGSDGAGVVVEVGSAVTSFQPGDRIVTHIALHIPDDAFPTLVELEDGLGHKTDGTLRRLGVFHQTALVHMPRQLSFEEAATLTCSGLTAWNALMAAPGRSLRPSDYVLVQGTGGVSIAALQIAVAAGAKVIATTSSDEKAARLQALGATHVINYRKTPDWGKVARSFTPSSRGVDHVIDIGGYATMKESITATRLNGVVSVTGASGGFETKSPDILQILWNGVILRGILVGGRHMFRDMVKFIEEKNLKPVLDDVSFDLRDAKQAYERLEGKKHFSKVVIKID</sequence>
<dbReference type="CDD" id="cd08276">
    <property type="entry name" value="MDR7"/>
    <property type="match status" value="1"/>
</dbReference>
<evidence type="ECO:0000259" key="1">
    <source>
        <dbReference type="SMART" id="SM00829"/>
    </source>
</evidence>
<gene>
    <name evidence="2" type="ORF">SLS56_009516</name>
</gene>
<dbReference type="Pfam" id="PF08240">
    <property type="entry name" value="ADH_N"/>
    <property type="match status" value="1"/>
</dbReference>
<dbReference type="SUPFAM" id="SSF50129">
    <property type="entry name" value="GroES-like"/>
    <property type="match status" value="1"/>
</dbReference>
<dbReference type="InterPro" id="IPR036291">
    <property type="entry name" value="NAD(P)-bd_dom_sf"/>
</dbReference>
<dbReference type="PANTHER" id="PTHR45033">
    <property type="match status" value="1"/>
</dbReference>
<dbReference type="InterPro" id="IPR013149">
    <property type="entry name" value="ADH-like_C"/>
</dbReference>
<dbReference type="EMBL" id="JAJVDC020000163">
    <property type="protein sequence ID" value="KAL1620746.1"/>
    <property type="molecule type" value="Genomic_DNA"/>
</dbReference>
<name>A0ABR3SGY7_9PEZI</name>
<dbReference type="InterPro" id="IPR011032">
    <property type="entry name" value="GroES-like_sf"/>
</dbReference>
<keyword evidence="3" id="KW-1185">Reference proteome</keyword>
<protein>
    <recommendedName>
        <fullName evidence="1">Enoyl reductase (ER) domain-containing protein</fullName>
    </recommendedName>
</protein>
<dbReference type="SUPFAM" id="SSF51735">
    <property type="entry name" value="NAD(P)-binding Rossmann-fold domains"/>
    <property type="match status" value="1"/>
</dbReference>